<organism evidence="2 3">
    <name type="scientific">Amycolatopsis thermophila</name>
    <dbReference type="NCBI Taxonomy" id="206084"/>
    <lineage>
        <taxon>Bacteria</taxon>
        <taxon>Bacillati</taxon>
        <taxon>Actinomycetota</taxon>
        <taxon>Actinomycetes</taxon>
        <taxon>Pseudonocardiales</taxon>
        <taxon>Pseudonocardiaceae</taxon>
        <taxon>Amycolatopsis</taxon>
    </lineage>
</organism>
<accession>A0ABU0F540</accession>
<dbReference type="EMBL" id="JAUSUT010000001">
    <property type="protein sequence ID" value="MDQ0382695.1"/>
    <property type="molecule type" value="Genomic_DNA"/>
</dbReference>
<feature type="region of interest" description="Disordered" evidence="1">
    <location>
        <begin position="36"/>
        <end position="93"/>
    </location>
</feature>
<evidence type="ECO:0000313" key="3">
    <source>
        <dbReference type="Proteomes" id="UP001229651"/>
    </source>
</evidence>
<feature type="compositionally biased region" description="Basic and acidic residues" evidence="1">
    <location>
        <begin position="75"/>
        <end position="93"/>
    </location>
</feature>
<comment type="caution">
    <text evidence="2">The sequence shown here is derived from an EMBL/GenBank/DDBJ whole genome shotgun (WGS) entry which is preliminary data.</text>
</comment>
<proteinExistence type="predicted"/>
<sequence>MTISIVVERPIPDYRDTMSHSDIQFSTYAITTTRASDARPFRHGDRGDAEGAQPERDDLLVVTSGLSNTGPRPAVRLDGRSAGHGESGRPPDHLYGLDRFAREAIRIVDHSAGNRRERDRRFHAENAATGSDTPEEAGGRFYGHRRCQRNSLIDPAQLPTAAPPLRVPAHHMVAGAGNSPVSQRPR</sequence>
<name>A0ABU0F540_9PSEU</name>
<keyword evidence="3" id="KW-1185">Reference proteome</keyword>
<evidence type="ECO:0000313" key="2">
    <source>
        <dbReference type="EMBL" id="MDQ0382695.1"/>
    </source>
</evidence>
<evidence type="ECO:0000256" key="1">
    <source>
        <dbReference type="SAM" id="MobiDB-lite"/>
    </source>
</evidence>
<reference evidence="2 3" key="1">
    <citation type="submission" date="2023-07" db="EMBL/GenBank/DDBJ databases">
        <title>Sequencing the genomes of 1000 actinobacteria strains.</title>
        <authorList>
            <person name="Klenk H.-P."/>
        </authorList>
    </citation>
    <scope>NUCLEOTIDE SEQUENCE [LARGE SCALE GENOMIC DNA]</scope>
    <source>
        <strain evidence="2 3">DSM 45805</strain>
    </source>
</reference>
<gene>
    <name evidence="2" type="ORF">FB470_006689</name>
</gene>
<feature type="compositionally biased region" description="Basic and acidic residues" evidence="1">
    <location>
        <begin position="36"/>
        <end position="59"/>
    </location>
</feature>
<protein>
    <submittedName>
        <fullName evidence="2">Uncharacterized protein</fullName>
    </submittedName>
</protein>
<dbReference type="RefSeq" id="WP_306998093.1">
    <property type="nucleotide sequence ID" value="NZ_JAUSUT010000001.1"/>
</dbReference>
<dbReference type="Proteomes" id="UP001229651">
    <property type="component" value="Unassembled WGS sequence"/>
</dbReference>